<dbReference type="GO" id="GO:0030170">
    <property type="term" value="F:pyridoxal phosphate binding"/>
    <property type="evidence" value="ECO:0007669"/>
    <property type="project" value="InterPro"/>
</dbReference>
<organism evidence="21 22">
    <name type="scientific">Ursus americanus</name>
    <name type="common">American black bear</name>
    <name type="synonym">Euarctos americanus</name>
    <dbReference type="NCBI Taxonomy" id="9643"/>
    <lineage>
        <taxon>Eukaryota</taxon>
        <taxon>Metazoa</taxon>
        <taxon>Chordata</taxon>
        <taxon>Craniata</taxon>
        <taxon>Vertebrata</taxon>
        <taxon>Euteleostomi</taxon>
        <taxon>Mammalia</taxon>
        <taxon>Eutheria</taxon>
        <taxon>Laurasiatheria</taxon>
        <taxon>Carnivora</taxon>
        <taxon>Caniformia</taxon>
        <taxon>Ursidae</taxon>
        <taxon>Ursus</taxon>
    </lineage>
</organism>
<accession>A0A452RND9</accession>
<keyword evidence="8" id="KW-0808">Transferase</keyword>
<dbReference type="FunFam" id="3.90.1150.10:FF:000141">
    <property type="entry name" value="Kynurenine--oxoglutarate transaminase 1"/>
    <property type="match status" value="1"/>
</dbReference>
<dbReference type="InterPro" id="IPR004839">
    <property type="entry name" value="Aminotransferase_I/II_large"/>
</dbReference>
<feature type="domain" description="Aminotransferase class I/classII large" evidence="20">
    <location>
        <begin position="190"/>
        <end position="438"/>
    </location>
</feature>
<evidence type="ECO:0000256" key="4">
    <source>
        <dbReference type="ARBA" id="ARBA00012751"/>
    </source>
</evidence>
<comment type="cofactor">
    <cofactor evidence="1">
        <name>pyridoxal 5'-phosphate</name>
        <dbReference type="ChEBI" id="CHEBI:597326"/>
    </cofactor>
</comment>
<dbReference type="GO" id="GO:0070189">
    <property type="term" value="P:kynurenine metabolic process"/>
    <property type="evidence" value="ECO:0007669"/>
    <property type="project" value="Ensembl"/>
</dbReference>
<reference evidence="21" key="2">
    <citation type="submission" date="2025-08" db="UniProtKB">
        <authorList>
            <consortium name="Ensembl"/>
        </authorList>
    </citation>
    <scope>IDENTIFICATION</scope>
</reference>
<evidence type="ECO:0000256" key="11">
    <source>
        <dbReference type="ARBA" id="ARBA00029778"/>
    </source>
</evidence>
<evidence type="ECO:0000256" key="5">
    <source>
        <dbReference type="ARBA" id="ARBA00013010"/>
    </source>
</evidence>
<evidence type="ECO:0000256" key="8">
    <source>
        <dbReference type="ARBA" id="ARBA00022679"/>
    </source>
</evidence>
<feature type="domain" description="Aminotransferase class I/classII large" evidence="20">
    <location>
        <begin position="95"/>
        <end position="183"/>
    </location>
</feature>
<comment type="catalytic activity">
    <reaction evidence="16">
        <text>L-kynurenine + 2-oxoglutarate = kynurenate + L-glutamate + H2O</text>
        <dbReference type="Rhea" id="RHEA:65560"/>
        <dbReference type="ChEBI" id="CHEBI:15377"/>
        <dbReference type="ChEBI" id="CHEBI:16810"/>
        <dbReference type="ChEBI" id="CHEBI:29985"/>
        <dbReference type="ChEBI" id="CHEBI:57959"/>
        <dbReference type="ChEBI" id="CHEBI:58454"/>
        <dbReference type="EC" id="2.6.1.7"/>
    </reaction>
    <physiologicalReaction direction="left-to-right" evidence="16">
        <dbReference type="Rhea" id="RHEA:65561"/>
    </physiologicalReaction>
</comment>
<dbReference type="Gene3D" id="3.40.640.10">
    <property type="entry name" value="Type I PLP-dependent aspartate aminotransferase-like (Major domain)"/>
    <property type="match status" value="1"/>
</dbReference>
<reference evidence="21" key="3">
    <citation type="submission" date="2025-09" db="UniProtKB">
        <authorList>
            <consortium name="Ensembl"/>
        </authorList>
    </citation>
    <scope>IDENTIFICATION</scope>
</reference>
<dbReference type="GeneTree" id="ENSGT00940000158797"/>
<evidence type="ECO:0000256" key="12">
    <source>
        <dbReference type="ARBA" id="ARBA00030993"/>
    </source>
</evidence>
<evidence type="ECO:0000256" key="6">
    <source>
        <dbReference type="ARBA" id="ARBA00019100"/>
    </source>
</evidence>
<name>A0A452RND9_URSAM</name>
<dbReference type="Ensembl" id="ENSUAMT00000023122.1">
    <property type="protein sequence ID" value="ENSUAMP00000020684.1"/>
    <property type="gene ID" value="ENSUAMG00000016287.1"/>
</dbReference>
<dbReference type="GO" id="GO:0005739">
    <property type="term" value="C:mitochondrion"/>
    <property type="evidence" value="ECO:0007669"/>
    <property type="project" value="TreeGrafter"/>
</dbReference>
<dbReference type="GO" id="GO:0016212">
    <property type="term" value="F:kynurenine-oxoglutarate transaminase activity"/>
    <property type="evidence" value="ECO:0007669"/>
    <property type="project" value="UniProtKB-EC"/>
</dbReference>
<comment type="catalytic activity">
    <reaction evidence="17">
        <text>L-kynurenine + glyoxylate = kynurenate + glycine + H2O</text>
        <dbReference type="Rhea" id="RHEA:65896"/>
        <dbReference type="ChEBI" id="CHEBI:15377"/>
        <dbReference type="ChEBI" id="CHEBI:36655"/>
        <dbReference type="ChEBI" id="CHEBI:57305"/>
        <dbReference type="ChEBI" id="CHEBI:57959"/>
        <dbReference type="ChEBI" id="CHEBI:58454"/>
        <dbReference type="EC" id="2.6.1.63"/>
    </reaction>
    <physiologicalReaction direction="left-to-right" evidence="17">
        <dbReference type="Rhea" id="RHEA:65897"/>
    </physiologicalReaction>
</comment>
<evidence type="ECO:0000313" key="22">
    <source>
        <dbReference type="Proteomes" id="UP000291022"/>
    </source>
</evidence>
<reference evidence="22" key="1">
    <citation type="submission" date="2016-06" db="EMBL/GenBank/DDBJ databases">
        <title>De novo assembly and RNA-Seq shows season-dependent expression and editing in black bear kidneys.</title>
        <authorList>
            <person name="Korstanje R."/>
            <person name="Srivastava A."/>
            <person name="Sarsani V.K."/>
            <person name="Sheehan S.M."/>
            <person name="Seger R.L."/>
            <person name="Barter M.E."/>
            <person name="Lindqvist C."/>
            <person name="Brody L.C."/>
            <person name="Mullikin J.C."/>
        </authorList>
    </citation>
    <scope>NUCLEOTIDE SEQUENCE [LARGE SCALE GENOMIC DNA]</scope>
</reference>
<dbReference type="Pfam" id="PF00155">
    <property type="entry name" value="Aminotran_1_2"/>
    <property type="match status" value="2"/>
</dbReference>
<gene>
    <name evidence="21" type="primary">KYAT1</name>
</gene>
<dbReference type="PANTHER" id="PTHR43807:SF14">
    <property type="entry name" value="KYNURENINE--OXOGLUTARATE TRANSAMINASE 1"/>
    <property type="match status" value="1"/>
</dbReference>
<evidence type="ECO:0000256" key="14">
    <source>
        <dbReference type="ARBA" id="ARBA00031371"/>
    </source>
</evidence>
<evidence type="ECO:0000256" key="18">
    <source>
        <dbReference type="ARBA" id="ARBA00047888"/>
    </source>
</evidence>
<comment type="pathway">
    <text evidence="10">Amino-acid degradation; L-kynurenine degradation; kynurenate from L-kynurenine: step 1/2.</text>
</comment>
<evidence type="ECO:0000256" key="2">
    <source>
        <dbReference type="ARBA" id="ARBA00007441"/>
    </source>
</evidence>
<evidence type="ECO:0000256" key="13">
    <source>
        <dbReference type="ARBA" id="ARBA00031198"/>
    </source>
</evidence>
<dbReference type="GO" id="GO:0047315">
    <property type="term" value="F:kynurenine-glyoxylate transaminase activity"/>
    <property type="evidence" value="ECO:0007669"/>
    <property type="project" value="UniProtKB-EC"/>
</dbReference>
<dbReference type="GO" id="GO:0047804">
    <property type="term" value="F:cysteine-S-conjugate beta-lyase activity"/>
    <property type="evidence" value="ECO:0007669"/>
    <property type="project" value="UniProtKB-EC"/>
</dbReference>
<dbReference type="Proteomes" id="UP000291022">
    <property type="component" value="Unassembled WGS sequence"/>
</dbReference>
<comment type="catalytic activity">
    <reaction evidence="19">
        <text>an S-substituted L-cysteine + H2O = a thiol + pyruvate + NH4(+)</text>
        <dbReference type="Rhea" id="RHEA:18121"/>
        <dbReference type="ChEBI" id="CHEBI:15361"/>
        <dbReference type="ChEBI" id="CHEBI:15377"/>
        <dbReference type="ChEBI" id="CHEBI:28938"/>
        <dbReference type="ChEBI" id="CHEBI:29256"/>
        <dbReference type="ChEBI" id="CHEBI:58717"/>
        <dbReference type="EC" id="4.4.1.13"/>
    </reaction>
    <physiologicalReaction direction="left-to-right" evidence="19">
        <dbReference type="Rhea" id="RHEA:18122"/>
    </physiologicalReaction>
</comment>
<dbReference type="FunFam" id="3.40.640.10:FF:000024">
    <property type="entry name" value="Kynurenine--oxoglutarate transaminase 3"/>
    <property type="match status" value="1"/>
</dbReference>
<evidence type="ECO:0000256" key="1">
    <source>
        <dbReference type="ARBA" id="ARBA00001933"/>
    </source>
</evidence>
<dbReference type="Gene3D" id="3.90.1150.10">
    <property type="entry name" value="Aspartate Aminotransferase, domain 1"/>
    <property type="match status" value="1"/>
</dbReference>
<keyword evidence="7" id="KW-0032">Aminotransferase</keyword>
<proteinExistence type="inferred from homology"/>
<dbReference type="InterPro" id="IPR051326">
    <property type="entry name" value="Kynurenine-oxoglutarate_AT"/>
</dbReference>
<dbReference type="CDD" id="cd00609">
    <property type="entry name" value="AAT_like"/>
    <property type="match status" value="1"/>
</dbReference>
<dbReference type="GO" id="GO:0009617">
    <property type="term" value="P:response to bacterium"/>
    <property type="evidence" value="ECO:0007669"/>
    <property type="project" value="Ensembl"/>
</dbReference>
<dbReference type="AlphaFoldDB" id="A0A452RND9"/>
<evidence type="ECO:0000256" key="19">
    <source>
        <dbReference type="ARBA" id="ARBA00049325"/>
    </source>
</evidence>
<dbReference type="InterPro" id="IPR015421">
    <property type="entry name" value="PyrdxlP-dep_Trfase_major"/>
</dbReference>
<dbReference type="SUPFAM" id="SSF53383">
    <property type="entry name" value="PLP-dependent transferases"/>
    <property type="match status" value="1"/>
</dbReference>
<evidence type="ECO:0000256" key="16">
    <source>
        <dbReference type="ARBA" id="ARBA00047478"/>
    </source>
</evidence>
<evidence type="ECO:0000256" key="7">
    <source>
        <dbReference type="ARBA" id="ARBA00022576"/>
    </source>
</evidence>
<dbReference type="PANTHER" id="PTHR43807">
    <property type="entry name" value="FI04487P"/>
    <property type="match status" value="1"/>
</dbReference>
<keyword evidence="9" id="KW-0663">Pyridoxal phosphate</keyword>
<sequence length="592" mass="65822">MRAMGVRTKKGPRFLLTPEWWPEDRDLRDPTKRSSGLCRALEPGSPVPVTVKHAPPDFASQLCSQQLRDSGQVTSLFEPQQFQRVEFSRMASEYDVVNLGQGFPDFPPPDFAVQAFQLALSSDFMLNQYTKAFGYPPLTEILASFFGKLLGQEIDPLKNVLVTVGAYGALFTAFQALVDEGDESPTQDGELDSASNWQLDPTELASKFTSRTKALVLNTPNNPLGKVFSEAELELVASLCQQHDVICISDEVYQWLVYDGHQHISIASLPGMWERTLTIGSAGKSFSATGWKVGWALGPDRLLKHLRTVHQNTIYHCPTQGQAAVAQSFQHEQAHFGQASSYFVQLPEAVLRSRDHMVRSLQSVGLRPVIPQGSYFLIADISDFKSKMPDLPGDAEEPYDSRFVKWMIRNKGLAAIPASIFYSMPHRKHFDHYVRFCFVKVKDRGLEGREGLLKLPVAPWCCGERGRTDRCWCRMSPRSRPWTRSCRDGRLSSGPDVAVRPDPTWLLRALCPGVSPSRVGHTWSWGAPFSATQDVPGEEPCFVVLVDSGALPTVPVVVSRWCGGPDLGLPLLLARLGHRVLGPLCVLPRFTS</sequence>
<evidence type="ECO:0000256" key="10">
    <source>
        <dbReference type="ARBA" id="ARBA00024016"/>
    </source>
</evidence>
<evidence type="ECO:0000256" key="9">
    <source>
        <dbReference type="ARBA" id="ARBA00022898"/>
    </source>
</evidence>
<comment type="catalytic activity">
    <reaction evidence="18">
        <text>3-hydroxy-L-kynurenine + glyoxylate = xanthurenate + glycine + H2O</text>
        <dbReference type="Rhea" id="RHEA:65900"/>
        <dbReference type="ChEBI" id="CHEBI:15377"/>
        <dbReference type="ChEBI" id="CHEBI:36655"/>
        <dbReference type="ChEBI" id="CHEBI:57305"/>
        <dbReference type="ChEBI" id="CHEBI:58125"/>
        <dbReference type="ChEBI" id="CHEBI:71201"/>
        <dbReference type="EC" id="2.6.1.63"/>
    </reaction>
    <physiologicalReaction direction="left-to-right" evidence="18">
        <dbReference type="Rhea" id="RHEA:65901"/>
    </physiologicalReaction>
</comment>
<dbReference type="GO" id="GO:0042803">
    <property type="term" value="F:protein homodimerization activity"/>
    <property type="evidence" value="ECO:0007669"/>
    <property type="project" value="Ensembl"/>
</dbReference>
<dbReference type="EC" id="2.6.1.7" evidence="4"/>
<comment type="similarity">
    <text evidence="2">Belongs to the class-I pyridoxal-phosphate-dependent aminotransferase family.</text>
</comment>
<evidence type="ECO:0000259" key="20">
    <source>
        <dbReference type="Pfam" id="PF00155"/>
    </source>
</evidence>
<evidence type="ECO:0000313" key="21">
    <source>
        <dbReference type="Ensembl" id="ENSUAMP00000020684.1"/>
    </source>
</evidence>
<dbReference type="InterPro" id="IPR015424">
    <property type="entry name" value="PyrdxlP-dep_Trfase"/>
</dbReference>
<protein>
    <recommendedName>
        <fullName evidence="6">Kynurenine--oxoglutarate transaminase 3</fullName>
        <ecNumber evidence="5">2.6.1.63</ecNumber>
        <ecNumber evidence="4">2.6.1.7</ecNumber>
        <ecNumber evidence="3">4.4.1.13</ecNumber>
    </recommendedName>
    <alternativeName>
        <fullName evidence="15">Cysteine-S-conjugate beta-lyase 2</fullName>
    </alternativeName>
    <alternativeName>
        <fullName evidence="11">Kynurenine aminotransferase 3</fullName>
    </alternativeName>
    <alternativeName>
        <fullName evidence="12">Kynurenine aminotransferase III</fullName>
    </alternativeName>
    <alternativeName>
        <fullName evidence="13">Kynurenine--glyoxylate transaminase</fullName>
    </alternativeName>
    <alternativeName>
        <fullName evidence="14">Kynurenine--oxoglutarate transaminase III</fullName>
    </alternativeName>
</protein>
<dbReference type="STRING" id="9643.ENSUAMP00000020684"/>
<keyword evidence="22" id="KW-1185">Reference proteome</keyword>
<dbReference type="EC" id="4.4.1.13" evidence="3"/>
<dbReference type="EC" id="2.6.1.63" evidence="5"/>
<evidence type="ECO:0000256" key="15">
    <source>
        <dbReference type="ARBA" id="ARBA00031600"/>
    </source>
</evidence>
<dbReference type="InterPro" id="IPR015422">
    <property type="entry name" value="PyrdxlP-dep_Trfase_small"/>
</dbReference>
<evidence type="ECO:0000256" key="17">
    <source>
        <dbReference type="ARBA" id="ARBA00047677"/>
    </source>
</evidence>
<evidence type="ECO:0000256" key="3">
    <source>
        <dbReference type="ARBA" id="ARBA00012224"/>
    </source>
</evidence>